<feature type="domain" description="Amidase" evidence="1">
    <location>
        <begin position="41"/>
        <end position="459"/>
    </location>
</feature>
<evidence type="ECO:0000259" key="1">
    <source>
        <dbReference type="Pfam" id="PF01425"/>
    </source>
</evidence>
<dbReference type="PANTHER" id="PTHR11895:SF176">
    <property type="entry name" value="AMIDASE AMID-RELATED"/>
    <property type="match status" value="1"/>
</dbReference>
<dbReference type="AlphaFoldDB" id="A0A2R4XM54"/>
<keyword evidence="3" id="KW-1185">Reference proteome</keyword>
<dbReference type="GO" id="GO:0003824">
    <property type="term" value="F:catalytic activity"/>
    <property type="evidence" value="ECO:0007669"/>
    <property type="project" value="InterPro"/>
</dbReference>
<dbReference type="InterPro" id="IPR000120">
    <property type="entry name" value="Amidase"/>
</dbReference>
<dbReference type="Gene3D" id="3.90.1300.10">
    <property type="entry name" value="Amidase signature (AS) domain"/>
    <property type="match status" value="1"/>
</dbReference>
<reference evidence="2 3" key="1">
    <citation type="submission" date="2018-04" db="EMBL/GenBank/DDBJ databases">
        <title>Bordetella sp. HZ20 isolated from seawater.</title>
        <authorList>
            <person name="Sun C."/>
        </authorList>
    </citation>
    <scope>NUCLEOTIDE SEQUENCE [LARGE SCALE GENOMIC DNA]</scope>
    <source>
        <strain evidence="2 3">HZ20</strain>
    </source>
</reference>
<name>A0A2R4XM54_9BURK</name>
<proteinExistence type="predicted"/>
<sequence length="472" mass="51141">MNKGLVKLAANRIAIMTYQLSELSVPELATGLQEGRFTSLELVEHYLEEITARNDKLHAFVEVYADEARLAAQAADLQRRSGQVLSCFHGIPIAIKDIADIKGKTRTNGSLICSATQAQNHADVIQNLLNAGFIILGVTHLTEFCANSWGINESMGTPHNPSDMTVARLPGGSSSGSAVALGGNLTPLAIGTDTGGSVRIPAAWCGVVGFKPTMGRISTQGIFDLSQSCDTVGPMARSVRDVALLYDVMSKDNAGKQFDVSYLAQQQARGEFNPWRGARICDVIPDVRDVFSADVLRAYDRTLASMANLGAEIFSMKLPISIEEMANVHGIVLAAEGYSATRDFIQGDTSLINETTRKILGHGKGVLADDYLDAIRKRDRMAAELETFMAQYDAIILPTTMTTSPPVANVSFERVPSLYTRFVNFFDLCGLAFPNGEDEKSLPTSVQLIGRTGEDIRILDLGVSFEHLTRET</sequence>
<dbReference type="Pfam" id="PF01425">
    <property type="entry name" value="Amidase"/>
    <property type="match status" value="1"/>
</dbReference>
<dbReference type="EMBL" id="CP028901">
    <property type="protein sequence ID" value="AWB34865.1"/>
    <property type="molecule type" value="Genomic_DNA"/>
</dbReference>
<dbReference type="PROSITE" id="PS00571">
    <property type="entry name" value="AMIDASES"/>
    <property type="match status" value="1"/>
</dbReference>
<organism evidence="2 3">
    <name type="scientific">Orrella marina</name>
    <dbReference type="NCBI Taxonomy" id="2163011"/>
    <lineage>
        <taxon>Bacteria</taxon>
        <taxon>Pseudomonadati</taxon>
        <taxon>Pseudomonadota</taxon>
        <taxon>Betaproteobacteria</taxon>
        <taxon>Burkholderiales</taxon>
        <taxon>Alcaligenaceae</taxon>
        <taxon>Orrella</taxon>
    </lineage>
</organism>
<dbReference type="InterPro" id="IPR036928">
    <property type="entry name" value="AS_sf"/>
</dbReference>
<gene>
    <name evidence="2" type="ORF">DBV39_15265</name>
</gene>
<evidence type="ECO:0000313" key="2">
    <source>
        <dbReference type="EMBL" id="AWB34865.1"/>
    </source>
</evidence>
<dbReference type="InterPro" id="IPR020556">
    <property type="entry name" value="Amidase_CS"/>
</dbReference>
<evidence type="ECO:0000313" key="3">
    <source>
        <dbReference type="Proteomes" id="UP000244571"/>
    </source>
</evidence>
<dbReference type="InterPro" id="IPR023631">
    <property type="entry name" value="Amidase_dom"/>
</dbReference>
<dbReference type="KEGG" id="boz:DBV39_15265"/>
<dbReference type="Proteomes" id="UP000244571">
    <property type="component" value="Chromosome"/>
</dbReference>
<protein>
    <submittedName>
        <fullName evidence="2">Amidase</fullName>
    </submittedName>
</protein>
<accession>A0A2R4XM54</accession>
<dbReference type="PANTHER" id="PTHR11895">
    <property type="entry name" value="TRANSAMIDASE"/>
    <property type="match status" value="1"/>
</dbReference>
<dbReference type="SUPFAM" id="SSF75304">
    <property type="entry name" value="Amidase signature (AS) enzymes"/>
    <property type="match status" value="1"/>
</dbReference>